<proteinExistence type="predicted"/>
<keyword evidence="2" id="KW-1185">Reference proteome</keyword>
<protein>
    <submittedName>
        <fullName evidence="1">Uncharacterized protein</fullName>
    </submittedName>
</protein>
<accession>A0ABD1NJ10</accession>
<dbReference type="Proteomes" id="UP001603857">
    <property type="component" value="Unassembled WGS sequence"/>
</dbReference>
<comment type="caution">
    <text evidence="1">The sequence shown here is derived from an EMBL/GenBank/DDBJ whole genome shotgun (WGS) entry which is preliminary data.</text>
</comment>
<evidence type="ECO:0000313" key="2">
    <source>
        <dbReference type="Proteomes" id="UP001603857"/>
    </source>
</evidence>
<reference evidence="1 2" key="1">
    <citation type="submission" date="2024-08" db="EMBL/GenBank/DDBJ databases">
        <title>Insights into the chromosomal genome structure of Flemingia macrophylla.</title>
        <authorList>
            <person name="Ding Y."/>
            <person name="Zhao Y."/>
            <person name="Bi W."/>
            <person name="Wu M."/>
            <person name="Zhao G."/>
            <person name="Gong Y."/>
            <person name="Li W."/>
            <person name="Zhang P."/>
        </authorList>
    </citation>
    <scope>NUCLEOTIDE SEQUENCE [LARGE SCALE GENOMIC DNA]</scope>
    <source>
        <strain evidence="1">DYQJB</strain>
        <tissue evidence="1">Leaf</tissue>
    </source>
</reference>
<gene>
    <name evidence="1" type="ORF">Fmac_001538</name>
</gene>
<dbReference type="EMBL" id="JBGMDY010000001">
    <property type="protein sequence ID" value="KAL2347538.1"/>
    <property type="molecule type" value="Genomic_DNA"/>
</dbReference>
<organism evidence="1 2">
    <name type="scientific">Flemingia macrophylla</name>
    <dbReference type="NCBI Taxonomy" id="520843"/>
    <lineage>
        <taxon>Eukaryota</taxon>
        <taxon>Viridiplantae</taxon>
        <taxon>Streptophyta</taxon>
        <taxon>Embryophyta</taxon>
        <taxon>Tracheophyta</taxon>
        <taxon>Spermatophyta</taxon>
        <taxon>Magnoliopsida</taxon>
        <taxon>eudicotyledons</taxon>
        <taxon>Gunneridae</taxon>
        <taxon>Pentapetalae</taxon>
        <taxon>rosids</taxon>
        <taxon>fabids</taxon>
        <taxon>Fabales</taxon>
        <taxon>Fabaceae</taxon>
        <taxon>Papilionoideae</taxon>
        <taxon>50 kb inversion clade</taxon>
        <taxon>NPAAA clade</taxon>
        <taxon>indigoferoid/millettioid clade</taxon>
        <taxon>Phaseoleae</taxon>
        <taxon>Flemingia</taxon>
    </lineage>
</organism>
<evidence type="ECO:0000313" key="1">
    <source>
        <dbReference type="EMBL" id="KAL2347538.1"/>
    </source>
</evidence>
<sequence length="66" mass="8072">MHVKKLPYFFYNNVIPYNVANSEVYIKVKNNEEYKIVKSPKRCLNWLPNFYEGFNYHPTMKLRLNI</sequence>
<dbReference type="AlphaFoldDB" id="A0ABD1NJ10"/>
<name>A0ABD1NJ10_9FABA</name>